<protein>
    <recommendedName>
        <fullName evidence="3">Phage protein</fullName>
    </recommendedName>
</protein>
<sequence length="213" mass="25386">MIGKIIKHKGNKLAIEFEDEINSNFLKLLANNDDNLVKVELLDNRQMSQKQNALSHVLIADIARWSYDEPKWIEEVLKYYYEAKNGVYFEHSKATRHEATEWISFLIEFILKNDVPLEKRYQYLLENNKWFYYCLKYRKCCICGKHADVCHIEVVGMGRNRQKINHETFTFYAGCRQHHQEEHQIGTKNFLNKYQIKPVKLNVEERKKLNIGG</sequence>
<dbReference type="RefSeq" id="WP_002402487.1">
    <property type="nucleotide sequence ID" value="NZ_GL454475.1"/>
</dbReference>
<evidence type="ECO:0000313" key="1">
    <source>
        <dbReference type="EMBL" id="EFM81981.1"/>
    </source>
</evidence>
<dbReference type="Pfam" id="PF16784">
    <property type="entry name" value="HNHc_6"/>
    <property type="match status" value="1"/>
</dbReference>
<proteinExistence type="predicted"/>
<dbReference type="EMBL" id="AEBR01000085">
    <property type="protein sequence ID" value="EFM81981.1"/>
    <property type="molecule type" value="Genomic_DNA"/>
</dbReference>
<name>A0A125W3V8_ENTFL</name>
<dbReference type="GeneID" id="60894261"/>
<evidence type="ECO:0008006" key="3">
    <source>
        <dbReference type="Google" id="ProtNLM"/>
    </source>
</evidence>
<dbReference type="HOGENOM" id="CLU_085718_0_0_9"/>
<gene>
    <name evidence="1" type="ORF">HMPREF9498_02412</name>
</gene>
<organism evidence="1 2">
    <name type="scientific">Enterococcus faecalis TX4248</name>
    <dbReference type="NCBI Taxonomy" id="749495"/>
    <lineage>
        <taxon>Bacteria</taxon>
        <taxon>Bacillati</taxon>
        <taxon>Bacillota</taxon>
        <taxon>Bacilli</taxon>
        <taxon>Lactobacillales</taxon>
        <taxon>Enterococcaceae</taxon>
        <taxon>Enterococcus</taxon>
    </lineage>
</organism>
<dbReference type="AlphaFoldDB" id="A0A125W3V8"/>
<dbReference type="Proteomes" id="UP000004846">
    <property type="component" value="Unassembled WGS sequence"/>
</dbReference>
<reference evidence="1 2" key="1">
    <citation type="submission" date="2010-07" db="EMBL/GenBank/DDBJ databases">
        <authorList>
            <person name="Sid Ahmed O."/>
        </authorList>
    </citation>
    <scope>NUCLEOTIDE SEQUENCE [LARGE SCALE GENOMIC DNA]</scope>
    <source>
        <strain evidence="1 2">TX4248</strain>
    </source>
</reference>
<comment type="caution">
    <text evidence="1">The sequence shown here is derived from an EMBL/GenBank/DDBJ whole genome shotgun (WGS) entry which is preliminary data.</text>
</comment>
<evidence type="ECO:0000313" key="2">
    <source>
        <dbReference type="Proteomes" id="UP000004846"/>
    </source>
</evidence>
<accession>A0A125W3V8</accession>
<dbReference type="InterPro" id="IPR041242">
    <property type="entry name" value="HNHc_6"/>
</dbReference>